<keyword evidence="4" id="KW-0106">Calcium</keyword>
<evidence type="ECO:0000256" key="4">
    <source>
        <dbReference type="ARBA" id="ARBA00022837"/>
    </source>
</evidence>
<reference evidence="6 7" key="1">
    <citation type="submission" date="2019-05" db="EMBL/GenBank/DDBJ databases">
        <title>Algicella ahnfeltiae gen. nov., sp. nov., a novel marine bacterium of the family Flavobacteriaceae isolated from a red alga.</title>
        <authorList>
            <person name="Nedashkovskaya O.I."/>
            <person name="Kukhlevskiy A.D."/>
            <person name="Kim S.-G."/>
            <person name="Zhukova N.V."/>
            <person name="Mikhailov V.V."/>
        </authorList>
    </citation>
    <scope>NUCLEOTIDE SEQUENCE [LARGE SCALE GENOMIC DNA]</scope>
    <source>
        <strain evidence="6 7">10Alg115</strain>
    </source>
</reference>
<dbReference type="RefSeq" id="WP_138951250.1">
    <property type="nucleotide sequence ID" value="NZ_CP040749.1"/>
</dbReference>
<comment type="similarity">
    <text evidence="1">Belongs to the sulfatase family.</text>
</comment>
<proteinExistence type="inferred from homology"/>
<keyword evidence="7" id="KW-1185">Reference proteome</keyword>
<gene>
    <name evidence="6" type="ORF">FF125_18435</name>
</gene>
<evidence type="ECO:0000256" key="3">
    <source>
        <dbReference type="ARBA" id="ARBA00022801"/>
    </source>
</evidence>
<evidence type="ECO:0000256" key="2">
    <source>
        <dbReference type="ARBA" id="ARBA00022723"/>
    </source>
</evidence>
<dbReference type="Gene3D" id="3.30.1120.10">
    <property type="match status" value="1"/>
</dbReference>
<evidence type="ECO:0000313" key="7">
    <source>
        <dbReference type="Proteomes" id="UP000306229"/>
    </source>
</evidence>
<accession>A0A5B7TVP6</accession>
<dbReference type="OrthoDB" id="756520at2"/>
<dbReference type="AlphaFoldDB" id="A0A5B7TVP6"/>
<sequence length="603" mass="68115">MTKLTLSKISILFIFLVHITTNNIFSQQKTNVVIVISDDQGYGDIAALGNPYLHTPNLDKLHDKSTCFTNFHVSPTCSPTRGALLTGHYSNRTGAWHTIAGRSIMYADEVTMADIFKSNGYATGLFGKWHLGDNYPYRPQDRGFEEVITHGGGGVQQQSDYWDNDYFDDTYLKNGKPTKFEGYCTDIWFDNAKKFMLDKQKAGKPFLCYISTNAAHSPLFVADKYTQRYKDNPKIPNAAFYGMIENIDENIGKLKDFLTSNHLEENTLLIFLTDNGGADGMSFKNGELVKGYNAGMSGRKGSPLEGGHRVPLFMQYKGGQLKKVNEIEALTAHIDLLPTLIDLLHLKKPKSAHFDGVSLIPLLNGNQKNFENRIIVTDSQREEVAQKWQMSATMMGDWRLIDGDKLYNINSDPAQKTNVATQFPEIKQQLRTGYDTWWKSLQPALKKTAYIPICSKESPKTTLFIHDAHPDDEKQEMPWNQILQREGVVYNGYHTIEILEDATYTFALARWPEEIPAKITEGITKREAIPNTTVFEFPAAAALPIVNAGILIGNQQKELKVDATMKKASISIKLKKGKYKFKSWFETIDGKQFNANYVYVTKQ</sequence>
<dbReference type="GO" id="GO:0046872">
    <property type="term" value="F:metal ion binding"/>
    <property type="evidence" value="ECO:0007669"/>
    <property type="project" value="UniProtKB-KW"/>
</dbReference>
<keyword evidence="3" id="KW-0378">Hydrolase</keyword>
<dbReference type="PROSITE" id="PS00523">
    <property type="entry name" value="SULFATASE_1"/>
    <property type="match status" value="1"/>
</dbReference>
<keyword evidence="2" id="KW-0479">Metal-binding</keyword>
<feature type="domain" description="Sulfatase N-terminal" evidence="5">
    <location>
        <begin position="31"/>
        <end position="345"/>
    </location>
</feature>
<dbReference type="PANTHER" id="PTHR42693:SF53">
    <property type="entry name" value="ENDO-4-O-SULFATASE"/>
    <property type="match status" value="1"/>
</dbReference>
<dbReference type="InterPro" id="IPR000917">
    <property type="entry name" value="Sulfatase_N"/>
</dbReference>
<name>A0A5B7TVP6_9FLAO</name>
<dbReference type="InterPro" id="IPR050738">
    <property type="entry name" value="Sulfatase"/>
</dbReference>
<evidence type="ECO:0000313" key="6">
    <source>
        <dbReference type="EMBL" id="QCX40328.1"/>
    </source>
</evidence>
<evidence type="ECO:0000259" key="5">
    <source>
        <dbReference type="Pfam" id="PF00884"/>
    </source>
</evidence>
<dbReference type="KEGG" id="fbe:FF125_18435"/>
<dbReference type="Pfam" id="PF00884">
    <property type="entry name" value="Sulfatase"/>
    <property type="match status" value="1"/>
</dbReference>
<dbReference type="GO" id="GO:0004065">
    <property type="term" value="F:arylsulfatase activity"/>
    <property type="evidence" value="ECO:0007669"/>
    <property type="project" value="TreeGrafter"/>
</dbReference>
<dbReference type="FunFam" id="3.40.720.10:FF:000070">
    <property type="entry name" value="Arylsulfatase A"/>
    <property type="match status" value="1"/>
</dbReference>
<dbReference type="InterPro" id="IPR017850">
    <property type="entry name" value="Alkaline_phosphatase_core_sf"/>
</dbReference>
<dbReference type="EMBL" id="CP040749">
    <property type="protein sequence ID" value="QCX40328.1"/>
    <property type="molecule type" value="Genomic_DNA"/>
</dbReference>
<dbReference type="PANTHER" id="PTHR42693">
    <property type="entry name" value="ARYLSULFATASE FAMILY MEMBER"/>
    <property type="match status" value="1"/>
</dbReference>
<dbReference type="Gene3D" id="3.40.720.10">
    <property type="entry name" value="Alkaline Phosphatase, subunit A"/>
    <property type="match status" value="1"/>
</dbReference>
<dbReference type="Proteomes" id="UP000306229">
    <property type="component" value="Chromosome"/>
</dbReference>
<evidence type="ECO:0000256" key="1">
    <source>
        <dbReference type="ARBA" id="ARBA00008779"/>
    </source>
</evidence>
<dbReference type="CDD" id="cd16146">
    <property type="entry name" value="ARS_like"/>
    <property type="match status" value="1"/>
</dbReference>
<protein>
    <submittedName>
        <fullName evidence="6">Arylsulfatase</fullName>
    </submittedName>
</protein>
<dbReference type="SUPFAM" id="SSF53649">
    <property type="entry name" value="Alkaline phosphatase-like"/>
    <property type="match status" value="1"/>
</dbReference>
<organism evidence="6 7">
    <name type="scientific">Aureibaculum algae</name>
    <dbReference type="NCBI Taxonomy" id="2584122"/>
    <lineage>
        <taxon>Bacteria</taxon>
        <taxon>Pseudomonadati</taxon>
        <taxon>Bacteroidota</taxon>
        <taxon>Flavobacteriia</taxon>
        <taxon>Flavobacteriales</taxon>
        <taxon>Flavobacteriaceae</taxon>
        <taxon>Aureibaculum</taxon>
    </lineage>
</organism>
<dbReference type="InterPro" id="IPR024607">
    <property type="entry name" value="Sulfatase_CS"/>
</dbReference>